<dbReference type="PANTHER" id="PTHR11432">
    <property type="entry name" value="NADH DEHYDROGENASE SUBUNIT 1"/>
    <property type="match status" value="1"/>
</dbReference>
<evidence type="ECO:0000313" key="7">
    <source>
        <dbReference type="Proteomes" id="UP000269499"/>
    </source>
</evidence>
<comment type="caution">
    <text evidence="6">The sequence shown here is derived from an EMBL/GenBank/DDBJ whole genome shotgun (WGS) entry which is preliminary data.</text>
</comment>
<dbReference type="GO" id="GO:0003954">
    <property type="term" value="F:NADH dehydrogenase activity"/>
    <property type="evidence" value="ECO:0007669"/>
    <property type="project" value="TreeGrafter"/>
</dbReference>
<keyword evidence="3 5" id="KW-1133">Transmembrane helix</keyword>
<reference evidence="6 7" key="1">
    <citation type="submission" date="2018-06" db="EMBL/GenBank/DDBJ databases">
        <title>Extensive metabolic versatility and redundancy in microbially diverse, dynamic hydrothermal sediments.</title>
        <authorList>
            <person name="Dombrowski N."/>
            <person name="Teske A."/>
            <person name="Baker B.J."/>
        </authorList>
    </citation>
    <scope>NUCLEOTIDE SEQUENCE [LARGE SCALE GENOMIC DNA]</scope>
    <source>
        <strain evidence="6">B20_G2</strain>
    </source>
</reference>
<accession>A0A497EXZ5</accession>
<organism evidence="6 7">
    <name type="scientific">Thermoproteota archaeon</name>
    <dbReference type="NCBI Taxonomy" id="2056631"/>
    <lineage>
        <taxon>Archaea</taxon>
        <taxon>Thermoproteota</taxon>
    </lineage>
</organism>
<proteinExistence type="inferred from homology"/>
<evidence type="ECO:0000256" key="1">
    <source>
        <dbReference type="ARBA" id="ARBA00004141"/>
    </source>
</evidence>
<dbReference type="PANTHER" id="PTHR11432:SF3">
    <property type="entry name" value="NADH-UBIQUINONE OXIDOREDUCTASE CHAIN 1"/>
    <property type="match status" value="1"/>
</dbReference>
<name>A0A497EXZ5_9CREN</name>
<evidence type="ECO:0000313" key="6">
    <source>
        <dbReference type="EMBL" id="RLE52253.1"/>
    </source>
</evidence>
<gene>
    <name evidence="6" type="ORF">DRJ26_04915</name>
</gene>
<dbReference type="AlphaFoldDB" id="A0A497EXZ5"/>
<feature type="transmembrane region" description="Helical" evidence="5">
    <location>
        <begin position="261"/>
        <end position="282"/>
    </location>
</feature>
<evidence type="ECO:0000256" key="2">
    <source>
        <dbReference type="ARBA" id="ARBA00022692"/>
    </source>
</evidence>
<protein>
    <submittedName>
        <fullName evidence="6">NADH-quinone oxidoreductase subunit H</fullName>
    </submittedName>
</protein>
<evidence type="ECO:0000256" key="4">
    <source>
        <dbReference type="ARBA" id="ARBA00023136"/>
    </source>
</evidence>
<evidence type="ECO:0000256" key="5">
    <source>
        <dbReference type="SAM" id="Phobius"/>
    </source>
</evidence>
<keyword evidence="4 5" id="KW-0472">Membrane</keyword>
<comment type="subcellular location">
    <subcellularLocation>
        <location evidence="1">Membrane</location>
        <topology evidence="1">Multi-pass membrane protein</topology>
    </subcellularLocation>
</comment>
<keyword evidence="2 5" id="KW-0812">Transmembrane</keyword>
<sequence>MEALIALFKILVFPGLIFLTFLGLVYEWIDRKAVARFQNRIGPLYTGPRGFLQPLADFIKLMAKEDIVPKWADKLLFSAAPVFAVSIPTFASLYLPMTGTPVLPPFEGDLVLVICLATFYTITAFIAGLASTNRFSTIGAVRAGLQLLGFEIPMFISVASVAIAAGSLSITTIANRQAIPYAILQPLGFAVYLIALQAELERVPFDIPEAESEIVAGWLTEFTGKKLAFLRLSADLRIVFGAGLATAIFLGGGSGPVLPPIIWFIIKSAVIVLVSAMIRALFARLRIDQMVRGAWKYLLPLSLLQLLMTKILLVVV</sequence>
<feature type="transmembrane region" description="Helical" evidence="5">
    <location>
        <begin position="110"/>
        <end position="131"/>
    </location>
</feature>
<feature type="transmembrane region" description="Helical" evidence="5">
    <location>
        <begin position="178"/>
        <end position="196"/>
    </location>
</feature>
<feature type="transmembrane region" description="Helical" evidence="5">
    <location>
        <begin position="236"/>
        <end position="255"/>
    </location>
</feature>
<feature type="transmembrane region" description="Helical" evidence="5">
    <location>
        <begin position="6"/>
        <end position="29"/>
    </location>
</feature>
<feature type="transmembrane region" description="Helical" evidence="5">
    <location>
        <begin position="143"/>
        <end position="166"/>
    </location>
</feature>
<dbReference type="Pfam" id="PF00146">
    <property type="entry name" value="NADHdh"/>
    <property type="match status" value="1"/>
</dbReference>
<feature type="transmembrane region" description="Helical" evidence="5">
    <location>
        <begin position="75"/>
        <end position="95"/>
    </location>
</feature>
<dbReference type="Proteomes" id="UP000269499">
    <property type="component" value="Unassembled WGS sequence"/>
</dbReference>
<dbReference type="EMBL" id="QMRA01000125">
    <property type="protein sequence ID" value="RLE52253.1"/>
    <property type="molecule type" value="Genomic_DNA"/>
</dbReference>
<evidence type="ECO:0000256" key="3">
    <source>
        <dbReference type="ARBA" id="ARBA00022989"/>
    </source>
</evidence>
<dbReference type="InterPro" id="IPR001694">
    <property type="entry name" value="NADH_UbQ_OxRdtase_su1/FPO"/>
</dbReference>
<dbReference type="InterPro" id="IPR018086">
    <property type="entry name" value="NADH_UbQ_OxRdtase_su1_CS"/>
</dbReference>
<dbReference type="HAMAP" id="MF_01350">
    <property type="entry name" value="NDH1_NuoH"/>
    <property type="match status" value="1"/>
</dbReference>
<dbReference type="PROSITE" id="PS00668">
    <property type="entry name" value="COMPLEX1_ND1_2"/>
    <property type="match status" value="1"/>
</dbReference>
<dbReference type="GO" id="GO:0009060">
    <property type="term" value="P:aerobic respiration"/>
    <property type="evidence" value="ECO:0007669"/>
    <property type="project" value="TreeGrafter"/>
</dbReference>
<dbReference type="GO" id="GO:0016020">
    <property type="term" value="C:membrane"/>
    <property type="evidence" value="ECO:0007669"/>
    <property type="project" value="UniProtKB-SubCell"/>
</dbReference>